<protein>
    <recommendedName>
        <fullName evidence="2">Cryptic loci regulator 2 N-terminal domain-containing protein</fullName>
    </recommendedName>
</protein>
<evidence type="ECO:0000256" key="1">
    <source>
        <dbReference type="SAM" id="MobiDB-lite"/>
    </source>
</evidence>
<sequence>MVDPDPSMWRNPTNPKISTPRPASRPTTKGINPGHQNFDLSDEQFTSDGAGNWPTNKTRVQDEEFLKKLTSAYNARKDLVDQWSEPSKGYALFRQSDLTVHGHPSGRSFRSVKLFVDHVHSIMTETVASCRCVVCHPT</sequence>
<reference evidence="3" key="1">
    <citation type="submission" date="2020-06" db="EMBL/GenBank/DDBJ databases">
        <authorList>
            <person name="Onetto C."/>
        </authorList>
    </citation>
    <scope>NUCLEOTIDE SEQUENCE</scope>
</reference>
<feature type="domain" description="Cryptic loci regulator 2 N-terminal" evidence="2">
    <location>
        <begin position="88"/>
        <end position="135"/>
    </location>
</feature>
<feature type="compositionally biased region" description="Polar residues" evidence="1">
    <location>
        <begin position="25"/>
        <end position="57"/>
    </location>
</feature>
<keyword evidence="4" id="KW-1185">Reference proteome</keyword>
<dbReference type="Pfam" id="PF16761">
    <property type="entry name" value="Clr2_transil"/>
    <property type="match status" value="1"/>
</dbReference>
<evidence type="ECO:0000259" key="2">
    <source>
        <dbReference type="Pfam" id="PF16761"/>
    </source>
</evidence>
<organism evidence="3 4">
    <name type="scientific">Aureobasidium vineae</name>
    <dbReference type="NCBI Taxonomy" id="2773715"/>
    <lineage>
        <taxon>Eukaryota</taxon>
        <taxon>Fungi</taxon>
        <taxon>Dikarya</taxon>
        <taxon>Ascomycota</taxon>
        <taxon>Pezizomycotina</taxon>
        <taxon>Dothideomycetes</taxon>
        <taxon>Dothideomycetidae</taxon>
        <taxon>Dothideales</taxon>
        <taxon>Saccotheciaceae</taxon>
        <taxon>Aureobasidium</taxon>
    </lineage>
</organism>
<evidence type="ECO:0000313" key="4">
    <source>
        <dbReference type="Proteomes" id="UP000716446"/>
    </source>
</evidence>
<name>A0A9N8PF76_9PEZI</name>
<accession>A0A9N8PF76</accession>
<feature type="region of interest" description="Disordered" evidence="1">
    <location>
        <begin position="1"/>
        <end position="57"/>
    </location>
</feature>
<proteinExistence type="predicted"/>
<evidence type="ECO:0000313" key="3">
    <source>
        <dbReference type="EMBL" id="CAD0092004.1"/>
    </source>
</evidence>
<dbReference type="Proteomes" id="UP000716446">
    <property type="component" value="Unassembled WGS sequence"/>
</dbReference>
<gene>
    <name evidence="3" type="ORF">AWRI4619_LOCUS7014</name>
</gene>
<dbReference type="InterPro" id="IPR031915">
    <property type="entry name" value="Clr2_N"/>
</dbReference>
<dbReference type="AlphaFoldDB" id="A0A9N8PF76"/>
<dbReference type="EMBL" id="CAIJEN010000013">
    <property type="protein sequence ID" value="CAD0092004.1"/>
    <property type="molecule type" value="Genomic_DNA"/>
</dbReference>
<comment type="caution">
    <text evidence="3">The sequence shown here is derived from an EMBL/GenBank/DDBJ whole genome shotgun (WGS) entry which is preliminary data.</text>
</comment>